<organism evidence="1">
    <name type="scientific">hydrothermal vent metagenome</name>
    <dbReference type="NCBI Taxonomy" id="652676"/>
    <lineage>
        <taxon>unclassified sequences</taxon>
        <taxon>metagenomes</taxon>
        <taxon>ecological metagenomes</taxon>
    </lineage>
</organism>
<dbReference type="EMBL" id="UOEI01000415">
    <property type="protein sequence ID" value="VAW05051.1"/>
    <property type="molecule type" value="Genomic_DNA"/>
</dbReference>
<feature type="non-terminal residue" evidence="1">
    <location>
        <position position="175"/>
    </location>
</feature>
<protein>
    <submittedName>
        <fullName evidence="1">Uncharacterized protein</fullName>
    </submittedName>
</protein>
<accession>A0A3B0SFL2</accession>
<dbReference type="AlphaFoldDB" id="A0A3B0SFL2"/>
<proteinExistence type="predicted"/>
<reference evidence="1" key="1">
    <citation type="submission" date="2018-06" db="EMBL/GenBank/DDBJ databases">
        <authorList>
            <person name="Zhirakovskaya E."/>
        </authorList>
    </citation>
    <scope>NUCLEOTIDE SEQUENCE</scope>
</reference>
<sequence length="175" mass="18952">MFTFSESPVPVRNDIPESFRYLWGEIARPGPSLTAHQRRTVLTTARESAAVPPTNVDLPRVLLELARTLSTKPTIVDGDLVSRASNDAGYPATVEVIALIAMLAAVDGFHRALGVDLEQLPDPRTGEPTGRIVEGLTPRRTHVPMPRGAIPAALDLLPDVGATYRSLFGPLYMTM</sequence>
<name>A0A3B0SFL2_9ZZZZ</name>
<gene>
    <name evidence="1" type="ORF">MNBD_ACTINO01-2562</name>
</gene>
<evidence type="ECO:0000313" key="1">
    <source>
        <dbReference type="EMBL" id="VAW05051.1"/>
    </source>
</evidence>